<proteinExistence type="predicted"/>
<dbReference type="SUPFAM" id="SSF48065">
    <property type="entry name" value="DBL homology domain (DH-domain)"/>
    <property type="match status" value="1"/>
</dbReference>
<reference evidence="4 5" key="1">
    <citation type="journal article" date="2018" name="Genome Biol. Evol.">
        <title>Multiple Roots of Fruiting Body Formation in Amoebozoa.</title>
        <authorList>
            <person name="Hillmann F."/>
            <person name="Forbes G."/>
            <person name="Novohradska S."/>
            <person name="Ferling I."/>
            <person name="Riege K."/>
            <person name="Groth M."/>
            <person name="Westermann M."/>
            <person name="Marz M."/>
            <person name="Spaller T."/>
            <person name="Winckler T."/>
            <person name="Schaap P."/>
            <person name="Glockner G."/>
        </authorList>
    </citation>
    <scope>NUCLEOTIDE SEQUENCE [LARGE SCALE GENOMIC DNA]</scope>
    <source>
        <strain evidence="4 5">Jena</strain>
    </source>
</reference>
<dbReference type="PROSITE" id="PS50010">
    <property type="entry name" value="DH_2"/>
    <property type="match status" value="1"/>
</dbReference>
<dbReference type="InterPro" id="IPR036872">
    <property type="entry name" value="CH_dom_sf"/>
</dbReference>
<dbReference type="PROSITE" id="PS50021">
    <property type="entry name" value="CH"/>
    <property type="match status" value="1"/>
</dbReference>
<dbReference type="GO" id="GO:0005085">
    <property type="term" value="F:guanyl-nucleotide exchange factor activity"/>
    <property type="evidence" value="ECO:0007669"/>
    <property type="project" value="InterPro"/>
</dbReference>
<dbReference type="SMART" id="SM00325">
    <property type="entry name" value="RhoGEF"/>
    <property type="match status" value="1"/>
</dbReference>
<dbReference type="InterPro" id="IPR001715">
    <property type="entry name" value="CH_dom"/>
</dbReference>
<evidence type="ECO:0000259" key="2">
    <source>
        <dbReference type="PROSITE" id="PS50010"/>
    </source>
</evidence>
<dbReference type="EMBL" id="MDYQ01000441">
    <property type="protein sequence ID" value="PRP74759.1"/>
    <property type="molecule type" value="Genomic_DNA"/>
</dbReference>
<feature type="compositionally biased region" description="Low complexity" evidence="1">
    <location>
        <begin position="779"/>
        <end position="795"/>
    </location>
</feature>
<dbReference type="STRING" id="1890364.A0A2P6MSS5"/>
<dbReference type="GO" id="GO:0005737">
    <property type="term" value="C:cytoplasm"/>
    <property type="evidence" value="ECO:0007669"/>
    <property type="project" value="TreeGrafter"/>
</dbReference>
<dbReference type="Proteomes" id="UP000241769">
    <property type="component" value="Unassembled WGS sequence"/>
</dbReference>
<feature type="domain" description="DH" evidence="2">
    <location>
        <begin position="459"/>
        <end position="641"/>
    </location>
</feature>
<evidence type="ECO:0008006" key="6">
    <source>
        <dbReference type="Google" id="ProtNLM"/>
    </source>
</evidence>
<dbReference type="InterPro" id="IPR000219">
    <property type="entry name" value="DH_dom"/>
</dbReference>
<gene>
    <name evidence="4" type="ORF">PROFUN_06620</name>
</gene>
<name>A0A2P6MSS5_9EUKA</name>
<dbReference type="Pfam" id="PF00307">
    <property type="entry name" value="CH"/>
    <property type="match status" value="1"/>
</dbReference>
<dbReference type="PANTHER" id="PTHR12673">
    <property type="entry name" value="FACIOGENITAL DYSPLASIA PROTEIN"/>
    <property type="match status" value="1"/>
</dbReference>
<protein>
    <recommendedName>
        <fullName evidence="6">DH domain-containing protein</fullName>
    </recommendedName>
</protein>
<dbReference type="AlphaFoldDB" id="A0A2P6MSS5"/>
<feature type="compositionally biased region" description="Basic and acidic residues" evidence="1">
    <location>
        <begin position="796"/>
        <end position="815"/>
    </location>
</feature>
<dbReference type="InterPro" id="IPR003096">
    <property type="entry name" value="SM22_calponin"/>
</dbReference>
<dbReference type="SMART" id="SM00033">
    <property type="entry name" value="CH"/>
    <property type="match status" value="1"/>
</dbReference>
<feature type="domain" description="Calponin-homology (CH)" evidence="3">
    <location>
        <begin position="250"/>
        <end position="355"/>
    </location>
</feature>
<dbReference type="CDD" id="cd00014">
    <property type="entry name" value="CH_SF"/>
    <property type="match status" value="1"/>
</dbReference>
<dbReference type="OrthoDB" id="660555at2759"/>
<dbReference type="SUPFAM" id="SSF47576">
    <property type="entry name" value="Calponin-homology domain, CH-domain"/>
    <property type="match status" value="1"/>
</dbReference>
<dbReference type="Gene3D" id="1.20.900.10">
    <property type="entry name" value="Dbl homology (DH) domain"/>
    <property type="match status" value="1"/>
</dbReference>
<evidence type="ECO:0000313" key="5">
    <source>
        <dbReference type="Proteomes" id="UP000241769"/>
    </source>
</evidence>
<dbReference type="CDD" id="cd00160">
    <property type="entry name" value="RhoGEF"/>
    <property type="match status" value="1"/>
</dbReference>
<dbReference type="Pfam" id="PF00621">
    <property type="entry name" value="RhoGEF"/>
    <property type="match status" value="1"/>
</dbReference>
<sequence length="990" mass="112422">MRWHQAYVIYRQIVHKVLESNLVLDSAICHALIVNRASLILPVRGVDPSPQRVVPLNEPQSLHNFCKCERDQYLLTVTHLLEYLLFGSFRFPDQFEPVAGEEPIDRHVAVLEVIQEGPYYALLMASLWIHSRKAIRAYQRVVTGKFETIFHWINAGTGNFSSIQNGSFVLTKQLSREHLYLVHHTLYAVIESSNLSSTIWTSGGRMRGPTAFGFNKPKPKADVSGSQVKRFNITAEAIAKITDARFCDFIRTLRSVRLWVETVLDIKLNDDLYISLKSGVILCYLMLAIEEGSIPTTQENTKHEFKLKENITYFLGAVSDYGVPPFKLFHPADLWDNECMVTVVECLAELARVAEKKGFHVKMLAVNMEGDNADAAILKKYTPQEINKYKAQLTRVKEPPSAKARPKMSESILRRKLELITGGKGDISKLEKGFGRFQALFRGHMARKGYKKMIRDNAFRESVAKEILSTEEVYVNYLKLTIEVFIRPLREDLKNKKSILSQEQIQHIFSNMEMIYGFNHKLLEDIKPRVNNWGPSQSLGDTDYLKIYSGYVENFNHSLEVIHSLGKKKEWEKFILEAKETPGLNRLDLPSLLIMPVQRVPRYSMLLSTLLKHTEKSHPDHKHLTNVTERIAKVAEYLNENKRQAENRTTLMSIDSSIDYGKTTAKAASDRQRRYILHAYFNDMKGLPVTAYLFSDMVLIADTLAKPEVKKKSAGSFQDVPAFPQTKYRESALIKDCHFTASSDQAVEISVGGKKVYLTTKQHNDRLKFVQEFNKLKGSTNSASTTAPSVASPTVEETKNSEDVEADIKDMEKRLRDRKLKQQTMSNESSPVEDRRLPKGTASTDTIHVPSESDEMRSPGGSSDDASRVSALKKTATKTKRFTIGSVLGGFNKKEIQAKLEAHEKLAALSTKELEDKRKNIQSQLNEMNTIVAEEEAKVTERKNNKKDKRESVIGGSTEKENKQRLDFAQKMSKDLTSELSDVEAVLKTR</sequence>
<dbReference type="InterPro" id="IPR051092">
    <property type="entry name" value="FYVE_RhoGEF_PH"/>
</dbReference>
<dbReference type="InParanoid" id="A0A2P6MSS5"/>
<dbReference type="PROSITE" id="PS50096">
    <property type="entry name" value="IQ"/>
    <property type="match status" value="1"/>
</dbReference>
<feature type="region of interest" description="Disordered" evidence="1">
    <location>
        <begin position="937"/>
        <end position="964"/>
    </location>
</feature>
<dbReference type="PANTHER" id="PTHR12673:SF269">
    <property type="entry name" value="RHOGEF DOMAIN-CONTAINING PROTEIN"/>
    <property type="match status" value="1"/>
</dbReference>
<dbReference type="InterPro" id="IPR035899">
    <property type="entry name" value="DBL_dom_sf"/>
</dbReference>
<keyword evidence="5" id="KW-1185">Reference proteome</keyword>
<feature type="region of interest" description="Disordered" evidence="1">
    <location>
        <begin position="779"/>
        <end position="874"/>
    </location>
</feature>
<dbReference type="Gene3D" id="1.10.418.10">
    <property type="entry name" value="Calponin-like domain"/>
    <property type="match status" value="1"/>
</dbReference>
<comment type="caution">
    <text evidence="4">The sequence shown here is derived from an EMBL/GenBank/DDBJ whole genome shotgun (WGS) entry which is preliminary data.</text>
</comment>
<dbReference type="PRINTS" id="PR00888">
    <property type="entry name" value="SM22CALPONIN"/>
</dbReference>
<accession>A0A2P6MSS5</accession>
<evidence type="ECO:0000313" key="4">
    <source>
        <dbReference type="EMBL" id="PRP74759.1"/>
    </source>
</evidence>
<evidence type="ECO:0000259" key="3">
    <source>
        <dbReference type="PROSITE" id="PS50021"/>
    </source>
</evidence>
<evidence type="ECO:0000256" key="1">
    <source>
        <dbReference type="SAM" id="MobiDB-lite"/>
    </source>
</evidence>
<organism evidence="4 5">
    <name type="scientific">Planoprotostelium fungivorum</name>
    <dbReference type="NCBI Taxonomy" id="1890364"/>
    <lineage>
        <taxon>Eukaryota</taxon>
        <taxon>Amoebozoa</taxon>
        <taxon>Evosea</taxon>
        <taxon>Variosea</taxon>
        <taxon>Cavosteliida</taxon>
        <taxon>Cavosteliaceae</taxon>
        <taxon>Planoprotostelium</taxon>
    </lineage>
</organism>